<gene>
    <name evidence="2" type="ordered locus">Isova_1030</name>
</gene>
<dbReference type="eggNOG" id="ENOG503310N">
    <property type="taxonomic scope" value="Bacteria"/>
</dbReference>
<feature type="transmembrane region" description="Helical" evidence="1">
    <location>
        <begin position="91"/>
        <end position="116"/>
    </location>
</feature>
<name>F6FQD8_ISOV2</name>
<accession>F6FQD8</accession>
<dbReference type="Proteomes" id="UP000009236">
    <property type="component" value="Chromosome"/>
</dbReference>
<keyword evidence="1" id="KW-0472">Membrane</keyword>
<feature type="transmembrane region" description="Helical" evidence="1">
    <location>
        <begin position="36"/>
        <end position="54"/>
    </location>
</feature>
<evidence type="ECO:0000313" key="3">
    <source>
        <dbReference type="Proteomes" id="UP000009236"/>
    </source>
</evidence>
<dbReference type="Pfam" id="PF11255">
    <property type="entry name" value="DUF3054"/>
    <property type="match status" value="1"/>
</dbReference>
<dbReference type="RefSeq" id="WP_013838205.1">
    <property type="nucleotide sequence ID" value="NC_015588.1"/>
</dbReference>
<dbReference type="EMBL" id="CP002810">
    <property type="protein sequence ID" value="AEG43813.1"/>
    <property type="molecule type" value="Genomic_DNA"/>
</dbReference>
<proteinExistence type="predicted"/>
<protein>
    <submittedName>
        <fullName evidence="2">Transmembrane protein</fullName>
    </submittedName>
</protein>
<dbReference type="AlphaFoldDB" id="F6FQD8"/>
<dbReference type="HOGENOM" id="CLU_089113_3_0_11"/>
<feature type="transmembrane region" description="Helical" evidence="1">
    <location>
        <begin position="66"/>
        <end position="85"/>
    </location>
</feature>
<evidence type="ECO:0000256" key="1">
    <source>
        <dbReference type="SAM" id="Phobius"/>
    </source>
</evidence>
<sequence>MRTQVWPAVVADVACVVVFALVGTANHGSATSAGDVALVTLPFLAGLAAGWAAARAWRAPARPWPVGVTAWCATVVLGLALRPLAGGGFAWSFAIVTALFLAATMLGWRMLVALLARRRATT</sequence>
<evidence type="ECO:0000313" key="2">
    <source>
        <dbReference type="EMBL" id="AEG43813.1"/>
    </source>
</evidence>
<dbReference type="InterPro" id="IPR021414">
    <property type="entry name" value="DUF3054"/>
</dbReference>
<organism evidence="3">
    <name type="scientific">Isoptericola variabilis (strain 225)</name>
    <dbReference type="NCBI Taxonomy" id="743718"/>
    <lineage>
        <taxon>Bacteria</taxon>
        <taxon>Bacillati</taxon>
        <taxon>Actinomycetota</taxon>
        <taxon>Actinomycetes</taxon>
        <taxon>Micrococcales</taxon>
        <taxon>Promicromonosporaceae</taxon>
        <taxon>Isoptericola</taxon>
    </lineage>
</organism>
<reference evidence="2 3" key="1">
    <citation type="submission" date="2011-05" db="EMBL/GenBank/DDBJ databases">
        <title>Complete sequence of Isoptericola variabilis 225.</title>
        <authorList>
            <consortium name="US DOE Joint Genome Institute"/>
            <person name="Lucas S."/>
            <person name="Han J."/>
            <person name="Lapidus A."/>
            <person name="Cheng J.-F."/>
            <person name="Goodwin L."/>
            <person name="Pitluck S."/>
            <person name="Peters L."/>
            <person name="Mikhailova N."/>
            <person name="Zeytun A."/>
            <person name="Han C."/>
            <person name="Tapia R."/>
            <person name="Land M."/>
            <person name="Hauser L."/>
            <person name="Kyrpides N."/>
            <person name="Ivanova N."/>
            <person name="Pagani I."/>
            <person name="Siebers A."/>
            <person name="Allgaier M."/>
            <person name="Thelen M."/>
            <person name="Hugenholtz P."/>
            <person name="Gladden J."/>
            <person name="Woyke T."/>
        </authorList>
    </citation>
    <scope>NUCLEOTIDE SEQUENCE [LARGE SCALE GENOMIC DNA]</scope>
    <source>
        <strain evidence="3">225</strain>
    </source>
</reference>
<keyword evidence="1" id="KW-1133">Transmembrane helix</keyword>
<keyword evidence="3" id="KW-1185">Reference proteome</keyword>
<dbReference type="KEGG" id="iva:Isova_1030"/>
<dbReference type="STRING" id="743718.Isova_1030"/>
<feature type="transmembrane region" description="Helical" evidence="1">
    <location>
        <begin position="5"/>
        <end position="24"/>
    </location>
</feature>
<keyword evidence="1 2" id="KW-0812">Transmembrane</keyword>